<gene>
    <name evidence="2" type="ORF">EZI54_07405</name>
</gene>
<dbReference type="Proteomes" id="UP000313645">
    <property type="component" value="Unassembled WGS sequence"/>
</dbReference>
<sequence length="137" mass="14624">MSLIAALRPLLGSKTTRVTLEVSAKDDTQLIVIAKPITTPVPANASEELQHLMAGLSMPFKVIAEPDNIERELVAEITKAAPTRDDWSERALQIEAAANAASDTSKTTTTPSAAPAAEQTRDQDDDNASDLEELNSL</sequence>
<protein>
    <recommendedName>
        <fullName evidence="4">PRTRC system protein E</fullName>
    </recommendedName>
</protein>
<keyword evidence="3" id="KW-1185">Reference proteome</keyword>
<proteinExistence type="predicted"/>
<comment type="caution">
    <text evidence="2">The sequence shown here is derived from an EMBL/GenBank/DDBJ whole genome shotgun (WGS) entry which is preliminary data.</text>
</comment>
<feature type="region of interest" description="Disordered" evidence="1">
    <location>
        <begin position="97"/>
        <end position="137"/>
    </location>
</feature>
<evidence type="ECO:0000313" key="2">
    <source>
        <dbReference type="EMBL" id="TBW57478.1"/>
    </source>
</evidence>
<name>A0ABY1ZMJ1_9GAMM</name>
<feature type="compositionally biased region" description="Low complexity" evidence="1">
    <location>
        <begin position="97"/>
        <end position="117"/>
    </location>
</feature>
<organism evidence="2 3">
    <name type="scientific">Marinobacter halodurans</name>
    <dbReference type="NCBI Taxonomy" id="2528979"/>
    <lineage>
        <taxon>Bacteria</taxon>
        <taxon>Pseudomonadati</taxon>
        <taxon>Pseudomonadota</taxon>
        <taxon>Gammaproteobacteria</taxon>
        <taxon>Pseudomonadales</taxon>
        <taxon>Marinobacteraceae</taxon>
        <taxon>Marinobacter</taxon>
    </lineage>
</organism>
<feature type="compositionally biased region" description="Acidic residues" evidence="1">
    <location>
        <begin position="123"/>
        <end position="137"/>
    </location>
</feature>
<evidence type="ECO:0000313" key="3">
    <source>
        <dbReference type="Proteomes" id="UP000313645"/>
    </source>
</evidence>
<reference evidence="2 3" key="1">
    <citation type="submission" date="2019-02" db="EMBL/GenBank/DDBJ databases">
        <title>Marinobacter halodurans sp. nov., a marine bacterium isolated from sea tidal flat.</title>
        <authorList>
            <person name="Yoo Y."/>
            <person name="Lee D.W."/>
            <person name="Kim B.S."/>
            <person name="Kim J.-J."/>
        </authorList>
    </citation>
    <scope>NUCLEOTIDE SEQUENCE [LARGE SCALE GENOMIC DNA]</scope>
    <source>
        <strain evidence="2 3">YJ-S3-2</strain>
    </source>
</reference>
<evidence type="ECO:0000256" key="1">
    <source>
        <dbReference type="SAM" id="MobiDB-lite"/>
    </source>
</evidence>
<accession>A0ABY1ZMJ1</accession>
<dbReference type="RefSeq" id="WP_131480575.1">
    <property type="nucleotide sequence ID" value="NZ_SJDL01000008.1"/>
</dbReference>
<dbReference type="EMBL" id="SJDL01000008">
    <property type="protein sequence ID" value="TBW57478.1"/>
    <property type="molecule type" value="Genomic_DNA"/>
</dbReference>
<evidence type="ECO:0008006" key="4">
    <source>
        <dbReference type="Google" id="ProtNLM"/>
    </source>
</evidence>